<dbReference type="AlphaFoldDB" id="A0A8S1B884"/>
<dbReference type="EMBL" id="CADEBD010000422">
    <property type="protein sequence ID" value="CAB3254916.1"/>
    <property type="molecule type" value="Genomic_DNA"/>
</dbReference>
<dbReference type="OrthoDB" id="7446764at2759"/>
<keyword evidence="1" id="KW-0732">Signal</keyword>
<feature type="signal peptide" evidence="1">
    <location>
        <begin position="1"/>
        <end position="19"/>
    </location>
</feature>
<protein>
    <submittedName>
        <fullName evidence="2">Uncharacterized protein</fullName>
    </submittedName>
</protein>
<gene>
    <name evidence="2" type="ORF">APLA_LOCUS15052</name>
</gene>
<name>A0A8S1B884_ARCPL</name>
<organism evidence="2 3">
    <name type="scientific">Arctia plantaginis</name>
    <name type="common">Wood tiger moth</name>
    <name type="synonym">Phalaena plantaginis</name>
    <dbReference type="NCBI Taxonomy" id="874455"/>
    <lineage>
        <taxon>Eukaryota</taxon>
        <taxon>Metazoa</taxon>
        <taxon>Ecdysozoa</taxon>
        <taxon>Arthropoda</taxon>
        <taxon>Hexapoda</taxon>
        <taxon>Insecta</taxon>
        <taxon>Pterygota</taxon>
        <taxon>Neoptera</taxon>
        <taxon>Endopterygota</taxon>
        <taxon>Lepidoptera</taxon>
        <taxon>Glossata</taxon>
        <taxon>Ditrysia</taxon>
        <taxon>Noctuoidea</taxon>
        <taxon>Erebidae</taxon>
        <taxon>Arctiinae</taxon>
        <taxon>Arctia</taxon>
    </lineage>
</organism>
<evidence type="ECO:0000313" key="3">
    <source>
        <dbReference type="Proteomes" id="UP000494256"/>
    </source>
</evidence>
<comment type="caution">
    <text evidence="2">The sequence shown here is derived from an EMBL/GenBank/DDBJ whole genome shotgun (WGS) entry which is preliminary data.</text>
</comment>
<feature type="chain" id="PRO_5035854233" evidence="1">
    <location>
        <begin position="20"/>
        <end position="92"/>
    </location>
</feature>
<dbReference type="Proteomes" id="UP000494256">
    <property type="component" value="Unassembled WGS sequence"/>
</dbReference>
<evidence type="ECO:0000313" key="2">
    <source>
        <dbReference type="EMBL" id="CAB3254916.1"/>
    </source>
</evidence>
<evidence type="ECO:0000256" key="1">
    <source>
        <dbReference type="SAM" id="SignalP"/>
    </source>
</evidence>
<accession>A0A8S1B884</accession>
<sequence length="92" mass="10725">MCKLNLVLVFLCLLNLVEMRTLYRPNPDDPTAIAFDGPTNYETRKQSENEVDDYDVDIWKLADVRFADEDTDVRKPKAEVSDVGFFFPDQQY</sequence>
<reference evidence="2 3" key="1">
    <citation type="submission" date="2020-04" db="EMBL/GenBank/DDBJ databases">
        <authorList>
            <person name="Wallbank WR R."/>
            <person name="Pardo Diaz C."/>
            <person name="Kozak K."/>
            <person name="Martin S."/>
            <person name="Jiggins C."/>
            <person name="Moest M."/>
            <person name="Warren A I."/>
            <person name="Byers J.R.P. K."/>
            <person name="Montejo-Kovacevich G."/>
            <person name="Yen C E."/>
        </authorList>
    </citation>
    <scope>NUCLEOTIDE SEQUENCE [LARGE SCALE GENOMIC DNA]</scope>
</reference>
<proteinExistence type="predicted"/>